<feature type="transmembrane region" description="Helical" evidence="1">
    <location>
        <begin position="149"/>
        <end position="169"/>
    </location>
</feature>
<keyword evidence="1" id="KW-1133">Transmembrane helix</keyword>
<comment type="caution">
    <text evidence="2">The sequence shown here is derived from an EMBL/GenBank/DDBJ whole genome shotgun (WGS) entry which is preliminary data.</text>
</comment>
<proteinExistence type="predicted"/>
<feature type="transmembrane region" description="Helical" evidence="1">
    <location>
        <begin position="61"/>
        <end position="78"/>
    </location>
</feature>
<dbReference type="InParanoid" id="A0A7J7C126"/>
<dbReference type="Proteomes" id="UP000593562">
    <property type="component" value="Unassembled WGS sequence"/>
</dbReference>
<sequence length="179" mass="19495">MPFIAGSVSVRSSLSGFAEGAGRSIAVLTEFAKQQVPRKEWGNTKVQLMVARDIVAYSKNLGGWTLFILYSASLIIRFNQMAMIQPYTVALLHDGIGITMNDKRVGFANNNGSIPFDCTIGACILSMVELELEPLEPANMEQMVGNASVTYFSSFAILLIGLLAAFSVLQLRKPQLKTI</sequence>
<accession>A0A7J7C126</accession>
<reference evidence="2 3" key="1">
    <citation type="journal article" date="2020" name="Nat. Commun.">
        <title>Genome of Tripterygium wilfordii and identification of cytochrome P450 involved in triptolide biosynthesis.</title>
        <authorList>
            <person name="Tu L."/>
            <person name="Su P."/>
            <person name="Zhang Z."/>
            <person name="Gao L."/>
            <person name="Wang J."/>
            <person name="Hu T."/>
            <person name="Zhou J."/>
            <person name="Zhang Y."/>
            <person name="Zhao Y."/>
            <person name="Liu Y."/>
            <person name="Song Y."/>
            <person name="Tong Y."/>
            <person name="Lu Y."/>
            <person name="Yang J."/>
            <person name="Xu C."/>
            <person name="Jia M."/>
            <person name="Peters R.J."/>
            <person name="Huang L."/>
            <person name="Gao W."/>
        </authorList>
    </citation>
    <scope>NUCLEOTIDE SEQUENCE [LARGE SCALE GENOMIC DNA]</scope>
    <source>
        <strain evidence="3">cv. XIE 37</strain>
        <tissue evidence="2">Leaf</tissue>
    </source>
</reference>
<dbReference type="AlphaFoldDB" id="A0A7J7C126"/>
<evidence type="ECO:0000313" key="3">
    <source>
        <dbReference type="Proteomes" id="UP000593562"/>
    </source>
</evidence>
<gene>
    <name evidence="2" type="ORF">HS088_TW22G01253</name>
</gene>
<name>A0A7J7C126_TRIWF</name>
<evidence type="ECO:0000256" key="1">
    <source>
        <dbReference type="SAM" id="Phobius"/>
    </source>
</evidence>
<protein>
    <submittedName>
        <fullName evidence="2">Apyrase 6 isoform X2</fullName>
    </submittedName>
</protein>
<keyword evidence="3" id="KW-1185">Reference proteome</keyword>
<organism evidence="2 3">
    <name type="scientific">Tripterygium wilfordii</name>
    <name type="common">Thunder God vine</name>
    <dbReference type="NCBI Taxonomy" id="458696"/>
    <lineage>
        <taxon>Eukaryota</taxon>
        <taxon>Viridiplantae</taxon>
        <taxon>Streptophyta</taxon>
        <taxon>Embryophyta</taxon>
        <taxon>Tracheophyta</taxon>
        <taxon>Spermatophyta</taxon>
        <taxon>Magnoliopsida</taxon>
        <taxon>eudicotyledons</taxon>
        <taxon>Gunneridae</taxon>
        <taxon>Pentapetalae</taxon>
        <taxon>rosids</taxon>
        <taxon>fabids</taxon>
        <taxon>Celastrales</taxon>
        <taxon>Celastraceae</taxon>
        <taxon>Tripterygium</taxon>
    </lineage>
</organism>
<evidence type="ECO:0000313" key="2">
    <source>
        <dbReference type="EMBL" id="KAF5727557.1"/>
    </source>
</evidence>
<dbReference type="EMBL" id="JAAARO010000022">
    <property type="protein sequence ID" value="KAF5727557.1"/>
    <property type="molecule type" value="Genomic_DNA"/>
</dbReference>
<keyword evidence="1" id="KW-0472">Membrane</keyword>
<keyword evidence="1" id="KW-0812">Transmembrane</keyword>